<dbReference type="EMBL" id="AP025739">
    <property type="protein sequence ID" value="BDI29285.1"/>
    <property type="molecule type" value="Genomic_DNA"/>
</dbReference>
<sequence length="345" mass="38154">MKGSQKTRTMPVTSKDIAEKLGLSQPTVSRILSGTQGYRASTETRRRVLETAREMGYRPNAIARSLRGRRTDIVGFHTGYNYMSVRDAYMAAVLGGLQRVCDAQRVDILLLGVFHGRNTDDIYGELVNGRIDGLFLHTSAEDPLVAQLAQSALPVVSISDAIPQLPSVVADDTDGIRQTVEYLWSRGHRRIAYIAPERHMISVDRRVETFREEMAKRGVQNATVIHREFTYGDASEDDGNLDQTLETLLALPETPTAACCWNDACAMHLLRSCSKRGLRAPDDLAVMGFDGSLDQNLMMQTLTTIAVPWDTLAARALEVLRAQIQGVEVPRETIVPVTLLRGETA</sequence>
<dbReference type="Pfam" id="PF13377">
    <property type="entry name" value="Peripla_BP_3"/>
    <property type="match status" value="1"/>
</dbReference>
<keyword evidence="2" id="KW-1185">Reference proteome</keyword>
<dbReference type="AlphaFoldDB" id="A0A402D4N6"/>
<gene>
    <name evidence="1" type="ORF">CCAX7_13360</name>
</gene>
<dbReference type="PANTHER" id="PTHR30146">
    <property type="entry name" value="LACI-RELATED TRANSCRIPTIONAL REPRESSOR"/>
    <property type="match status" value="1"/>
</dbReference>
<dbReference type="SUPFAM" id="SSF47413">
    <property type="entry name" value="lambda repressor-like DNA-binding domains"/>
    <property type="match status" value="1"/>
</dbReference>
<organism evidence="1 2">
    <name type="scientific">Capsulimonas corticalis</name>
    <dbReference type="NCBI Taxonomy" id="2219043"/>
    <lineage>
        <taxon>Bacteria</taxon>
        <taxon>Bacillati</taxon>
        <taxon>Armatimonadota</taxon>
        <taxon>Armatimonadia</taxon>
        <taxon>Capsulimonadales</taxon>
        <taxon>Capsulimonadaceae</taxon>
        <taxon>Capsulimonas</taxon>
    </lineage>
</organism>
<dbReference type="OrthoDB" id="8433438at2"/>
<dbReference type="Proteomes" id="UP000287394">
    <property type="component" value="Chromosome"/>
</dbReference>
<dbReference type="SMART" id="SM00354">
    <property type="entry name" value="HTH_LACI"/>
    <property type="match status" value="1"/>
</dbReference>
<dbReference type="KEGG" id="ccot:CCAX7_13360"/>
<evidence type="ECO:0000313" key="1">
    <source>
        <dbReference type="EMBL" id="BDI29285.1"/>
    </source>
</evidence>
<dbReference type="GO" id="GO:0003700">
    <property type="term" value="F:DNA-binding transcription factor activity"/>
    <property type="evidence" value="ECO:0007669"/>
    <property type="project" value="TreeGrafter"/>
</dbReference>
<dbReference type="Gene3D" id="1.10.260.40">
    <property type="entry name" value="lambda repressor-like DNA-binding domains"/>
    <property type="match status" value="1"/>
</dbReference>
<dbReference type="Pfam" id="PF00356">
    <property type="entry name" value="LacI"/>
    <property type="match status" value="1"/>
</dbReference>
<name>A0A402D4N6_9BACT</name>
<protein>
    <submittedName>
        <fullName evidence="1">LacI family transcriptional regulator</fullName>
    </submittedName>
</protein>
<dbReference type="CDD" id="cd06267">
    <property type="entry name" value="PBP1_LacI_sugar_binding-like"/>
    <property type="match status" value="1"/>
</dbReference>
<dbReference type="PROSITE" id="PS50932">
    <property type="entry name" value="HTH_LACI_2"/>
    <property type="match status" value="1"/>
</dbReference>
<dbReference type="InterPro" id="IPR028082">
    <property type="entry name" value="Peripla_BP_I"/>
</dbReference>
<dbReference type="Gene3D" id="3.40.50.2300">
    <property type="match status" value="2"/>
</dbReference>
<dbReference type="InterPro" id="IPR046335">
    <property type="entry name" value="LacI/GalR-like_sensor"/>
</dbReference>
<dbReference type="PANTHER" id="PTHR30146:SF109">
    <property type="entry name" value="HTH-TYPE TRANSCRIPTIONAL REGULATOR GALS"/>
    <property type="match status" value="1"/>
</dbReference>
<dbReference type="InterPro" id="IPR000843">
    <property type="entry name" value="HTH_LacI"/>
</dbReference>
<evidence type="ECO:0000313" key="2">
    <source>
        <dbReference type="Proteomes" id="UP000287394"/>
    </source>
</evidence>
<dbReference type="InterPro" id="IPR010982">
    <property type="entry name" value="Lambda_DNA-bd_dom_sf"/>
</dbReference>
<proteinExistence type="predicted"/>
<reference evidence="1 2" key="1">
    <citation type="journal article" date="2019" name="Int. J. Syst. Evol. Microbiol.">
        <title>Capsulimonas corticalis gen. nov., sp. nov., an aerobic capsulated bacterium, of a novel bacterial order, Capsulimonadales ord. nov., of the class Armatimonadia of the phylum Armatimonadetes.</title>
        <authorList>
            <person name="Li J."/>
            <person name="Kudo C."/>
            <person name="Tonouchi A."/>
        </authorList>
    </citation>
    <scope>NUCLEOTIDE SEQUENCE [LARGE SCALE GENOMIC DNA]</scope>
    <source>
        <strain evidence="1 2">AX-7</strain>
    </source>
</reference>
<dbReference type="SUPFAM" id="SSF53822">
    <property type="entry name" value="Periplasmic binding protein-like I"/>
    <property type="match status" value="1"/>
</dbReference>
<accession>A0A402D4N6</accession>
<dbReference type="GO" id="GO:0000976">
    <property type="term" value="F:transcription cis-regulatory region binding"/>
    <property type="evidence" value="ECO:0007669"/>
    <property type="project" value="TreeGrafter"/>
</dbReference>
<dbReference type="CDD" id="cd01392">
    <property type="entry name" value="HTH_LacI"/>
    <property type="match status" value="1"/>
</dbReference>